<accession>A0A6S6VUC1</accession>
<organism evidence="2 3">
    <name type="scientific">Pyrenophora teres f. teres</name>
    <dbReference type="NCBI Taxonomy" id="97479"/>
    <lineage>
        <taxon>Eukaryota</taxon>
        <taxon>Fungi</taxon>
        <taxon>Dikarya</taxon>
        <taxon>Ascomycota</taxon>
        <taxon>Pezizomycotina</taxon>
        <taxon>Dothideomycetes</taxon>
        <taxon>Pleosporomycetidae</taxon>
        <taxon>Pleosporales</taxon>
        <taxon>Pleosporineae</taxon>
        <taxon>Pleosporaceae</taxon>
        <taxon>Pyrenophora</taxon>
    </lineage>
</organism>
<dbReference type="Proteomes" id="UP000472372">
    <property type="component" value="Chromosome 3"/>
</dbReference>
<feature type="region of interest" description="Disordered" evidence="1">
    <location>
        <begin position="328"/>
        <end position="380"/>
    </location>
</feature>
<feature type="compositionally biased region" description="Acidic residues" evidence="1">
    <location>
        <begin position="32"/>
        <end position="42"/>
    </location>
</feature>
<evidence type="ECO:0000313" key="2">
    <source>
        <dbReference type="EMBL" id="CAE7023854.1"/>
    </source>
</evidence>
<evidence type="ECO:0000256" key="1">
    <source>
        <dbReference type="SAM" id="MobiDB-lite"/>
    </source>
</evidence>
<evidence type="ECO:0000313" key="3">
    <source>
        <dbReference type="Proteomes" id="UP000472372"/>
    </source>
</evidence>
<gene>
    <name evidence="2" type="ORF">PTTW11_03668</name>
</gene>
<reference evidence="2" key="1">
    <citation type="submission" date="2021-02" db="EMBL/GenBank/DDBJ databases">
        <authorList>
            <person name="Syme A R."/>
            <person name="Syme A R."/>
            <person name="Moolhuijzen P."/>
        </authorList>
    </citation>
    <scope>NUCLEOTIDE SEQUENCE</scope>
    <source>
        <strain evidence="2">W1-1</strain>
    </source>
</reference>
<feature type="compositionally biased region" description="Low complexity" evidence="1">
    <location>
        <begin position="22"/>
        <end position="31"/>
    </location>
</feature>
<protein>
    <submittedName>
        <fullName evidence="2">Uncharacterized protein</fullName>
    </submittedName>
</protein>
<feature type="region of interest" description="Disordered" evidence="1">
    <location>
        <begin position="1"/>
        <end position="80"/>
    </location>
</feature>
<dbReference type="AlphaFoldDB" id="A0A6S6VUC1"/>
<sequence length="380" mass="43148">MFVPRALRLKGVHEKSRPKSIKPPSKAAADNVEADNVEADNAEADHDDALVKAMQKTSTSSPPPQIDSIDSKDTKSGPRFTTKQVTPEYIAQLAAAIELIFTDYAHQEEQRAKWLHDHYRTVDGEDKYIHLTAILEHPNVSSLKPEASHALLQQAMHDHPSKILEISANRYYVRRKPSSYPPKYLPHNSFQVVNDDGLSFWDQRTIYVEPHVRNMCQSPARVAQWLTEHGQLRPKWAPIQAVHMLWNSCAFVVLSGNVMHEDVWQKWRDLDKPEDWKIMTKVENTKRTAEYVALLEKQNPGGMRKKKVDDSELPPIARPAVLPVAAETVPAYEADEQQNQGKKKRKRRKPNKSGKSVADNEADTITPEDAGDEPNTKRRG</sequence>
<feature type="compositionally biased region" description="Basic residues" evidence="1">
    <location>
        <begin position="341"/>
        <end position="352"/>
    </location>
</feature>
<name>A0A6S6VUC1_9PLEO</name>
<proteinExistence type="predicted"/>
<dbReference type="EMBL" id="HG992979">
    <property type="protein sequence ID" value="CAE7023854.1"/>
    <property type="molecule type" value="Genomic_DNA"/>
</dbReference>